<evidence type="ECO:0000313" key="2">
    <source>
        <dbReference type="Proteomes" id="UP001148629"/>
    </source>
</evidence>
<name>A0ACC1RBF5_9HYPO</name>
<accession>A0ACC1RBF5</accession>
<evidence type="ECO:0000313" key="1">
    <source>
        <dbReference type="EMBL" id="KAJ3503033.1"/>
    </source>
</evidence>
<dbReference type="EMBL" id="JANRMS010005260">
    <property type="protein sequence ID" value="KAJ3503033.1"/>
    <property type="molecule type" value="Genomic_DNA"/>
</dbReference>
<proteinExistence type="predicted"/>
<organism evidence="1 2">
    <name type="scientific">Fusarium decemcellulare</name>
    <dbReference type="NCBI Taxonomy" id="57161"/>
    <lineage>
        <taxon>Eukaryota</taxon>
        <taxon>Fungi</taxon>
        <taxon>Dikarya</taxon>
        <taxon>Ascomycota</taxon>
        <taxon>Pezizomycotina</taxon>
        <taxon>Sordariomycetes</taxon>
        <taxon>Hypocreomycetidae</taxon>
        <taxon>Hypocreales</taxon>
        <taxon>Nectriaceae</taxon>
        <taxon>Fusarium</taxon>
        <taxon>Fusarium decemcellulare species complex</taxon>
    </lineage>
</organism>
<protein>
    <submittedName>
        <fullName evidence="1">Uncharacterized protein</fullName>
    </submittedName>
</protein>
<comment type="caution">
    <text evidence="1">The sequence shown here is derived from an EMBL/GenBank/DDBJ whole genome shotgun (WGS) entry which is preliminary data.</text>
</comment>
<keyword evidence="2" id="KW-1185">Reference proteome</keyword>
<gene>
    <name evidence="1" type="ORF">NM208_g16598</name>
</gene>
<reference evidence="1" key="1">
    <citation type="submission" date="2022-08" db="EMBL/GenBank/DDBJ databases">
        <title>Genome Sequence of Fusarium decemcellulare.</title>
        <authorList>
            <person name="Buettner E."/>
        </authorList>
    </citation>
    <scope>NUCLEOTIDE SEQUENCE</scope>
    <source>
        <strain evidence="1">Babe19</strain>
    </source>
</reference>
<sequence length="69" mass="7296">MIRRGEEKREKVWKIGGELAEAAIKGVKAGGKVEVTINVLADLSVTVTAREVGGKGGDDEATMMFTSGF</sequence>
<dbReference type="Proteomes" id="UP001148629">
    <property type="component" value="Unassembled WGS sequence"/>
</dbReference>